<keyword evidence="3" id="KW-1133">Transmembrane helix</keyword>
<feature type="domain" description="GGDEF" evidence="5">
    <location>
        <begin position="415"/>
        <end position="551"/>
    </location>
</feature>
<dbReference type="FunFam" id="3.30.70.270:FF:000001">
    <property type="entry name" value="Diguanylate cyclase domain protein"/>
    <property type="match status" value="1"/>
</dbReference>
<evidence type="ECO:0000259" key="4">
    <source>
        <dbReference type="PROSITE" id="PS50885"/>
    </source>
</evidence>
<dbReference type="InterPro" id="IPR003660">
    <property type="entry name" value="HAMP_dom"/>
</dbReference>
<accession>A0A1M7TV89</accession>
<dbReference type="GO" id="GO:0043709">
    <property type="term" value="P:cell adhesion involved in single-species biofilm formation"/>
    <property type="evidence" value="ECO:0007669"/>
    <property type="project" value="TreeGrafter"/>
</dbReference>
<dbReference type="SMART" id="SM00267">
    <property type="entry name" value="GGDEF"/>
    <property type="match status" value="1"/>
</dbReference>
<dbReference type="CDD" id="cd01949">
    <property type="entry name" value="GGDEF"/>
    <property type="match status" value="1"/>
</dbReference>
<dbReference type="PROSITE" id="PS50887">
    <property type="entry name" value="GGDEF"/>
    <property type="match status" value="1"/>
</dbReference>
<dbReference type="Proteomes" id="UP000184096">
    <property type="component" value="Chromosome I"/>
</dbReference>
<name>A0A1M7TV89_9BRAD</name>
<dbReference type="Gene3D" id="3.30.70.270">
    <property type="match status" value="1"/>
</dbReference>
<feature type="domain" description="HAMP" evidence="4">
    <location>
        <begin position="319"/>
        <end position="372"/>
    </location>
</feature>
<dbReference type="InterPro" id="IPR029787">
    <property type="entry name" value="Nucleotide_cyclase"/>
</dbReference>
<dbReference type="InterPro" id="IPR000160">
    <property type="entry name" value="GGDEF_dom"/>
</dbReference>
<dbReference type="GO" id="GO:0052621">
    <property type="term" value="F:diguanylate cyclase activity"/>
    <property type="evidence" value="ECO:0007669"/>
    <property type="project" value="UniProtKB-EC"/>
</dbReference>
<evidence type="ECO:0000256" key="1">
    <source>
        <dbReference type="ARBA" id="ARBA00012528"/>
    </source>
</evidence>
<dbReference type="Pfam" id="PF00990">
    <property type="entry name" value="GGDEF"/>
    <property type="match status" value="1"/>
</dbReference>
<evidence type="ECO:0000256" key="2">
    <source>
        <dbReference type="ARBA" id="ARBA00034247"/>
    </source>
</evidence>
<protein>
    <recommendedName>
        <fullName evidence="1">diguanylate cyclase</fullName>
        <ecNumber evidence="1">2.7.7.65</ecNumber>
    </recommendedName>
</protein>
<dbReference type="CDD" id="cd18774">
    <property type="entry name" value="PDC2_HK_sensor"/>
    <property type="match status" value="1"/>
</dbReference>
<dbReference type="EMBL" id="LT670849">
    <property type="protein sequence ID" value="SHN74636.1"/>
    <property type="molecule type" value="Genomic_DNA"/>
</dbReference>
<dbReference type="EC" id="2.7.7.65" evidence="1"/>
<keyword evidence="7" id="KW-1185">Reference proteome</keyword>
<dbReference type="PROSITE" id="PS50885">
    <property type="entry name" value="HAMP"/>
    <property type="match status" value="1"/>
</dbReference>
<feature type="transmembrane region" description="Helical" evidence="3">
    <location>
        <begin position="298"/>
        <end position="317"/>
    </location>
</feature>
<keyword evidence="3" id="KW-0472">Membrane</keyword>
<organism evidence="6 7">
    <name type="scientific">Bradyrhizobium erythrophlei</name>
    <dbReference type="NCBI Taxonomy" id="1437360"/>
    <lineage>
        <taxon>Bacteria</taxon>
        <taxon>Pseudomonadati</taxon>
        <taxon>Pseudomonadota</taxon>
        <taxon>Alphaproteobacteria</taxon>
        <taxon>Hyphomicrobiales</taxon>
        <taxon>Nitrobacteraceae</taxon>
        <taxon>Bradyrhizobium</taxon>
    </lineage>
</organism>
<gene>
    <name evidence="6" type="ORF">SAMN05444170_2772</name>
</gene>
<dbReference type="SUPFAM" id="SSF55073">
    <property type="entry name" value="Nucleotide cyclase"/>
    <property type="match status" value="1"/>
</dbReference>
<dbReference type="InterPro" id="IPR050469">
    <property type="entry name" value="Diguanylate_Cyclase"/>
</dbReference>
<evidence type="ECO:0000259" key="5">
    <source>
        <dbReference type="PROSITE" id="PS50887"/>
    </source>
</evidence>
<dbReference type="GO" id="GO:1902201">
    <property type="term" value="P:negative regulation of bacterial-type flagellum-dependent cell motility"/>
    <property type="evidence" value="ECO:0007669"/>
    <property type="project" value="TreeGrafter"/>
</dbReference>
<dbReference type="Pfam" id="PF00672">
    <property type="entry name" value="HAMP"/>
    <property type="match status" value="1"/>
</dbReference>
<dbReference type="GO" id="GO:0007165">
    <property type="term" value="P:signal transduction"/>
    <property type="evidence" value="ECO:0007669"/>
    <property type="project" value="InterPro"/>
</dbReference>
<proteinExistence type="predicted"/>
<reference evidence="7" key="1">
    <citation type="submission" date="2016-11" db="EMBL/GenBank/DDBJ databases">
        <authorList>
            <person name="Varghese N."/>
            <person name="Submissions S."/>
        </authorList>
    </citation>
    <scope>NUCLEOTIDE SEQUENCE [LARGE SCALE GENOMIC DNA]</scope>
    <source>
        <strain evidence="7">GAS401</strain>
    </source>
</reference>
<comment type="catalytic activity">
    <reaction evidence="2">
        <text>2 GTP = 3',3'-c-di-GMP + 2 diphosphate</text>
        <dbReference type="Rhea" id="RHEA:24898"/>
        <dbReference type="ChEBI" id="CHEBI:33019"/>
        <dbReference type="ChEBI" id="CHEBI:37565"/>
        <dbReference type="ChEBI" id="CHEBI:58805"/>
        <dbReference type="EC" id="2.7.7.65"/>
    </reaction>
</comment>
<dbReference type="SUPFAM" id="SSF158472">
    <property type="entry name" value="HAMP domain-like"/>
    <property type="match status" value="1"/>
</dbReference>
<evidence type="ECO:0000313" key="7">
    <source>
        <dbReference type="Proteomes" id="UP000184096"/>
    </source>
</evidence>
<dbReference type="SMART" id="SM00304">
    <property type="entry name" value="HAMP"/>
    <property type="match status" value="1"/>
</dbReference>
<dbReference type="Gene3D" id="1.10.8.500">
    <property type="entry name" value="HAMP domain in histidine kinase"/>
    <property type="match status" value="1"/>
</dbReference>
<dbReference type="PANTHER" id="PTHR45138:SF9">
    <property type="entry name" value="DIGUANYLATE CYCLASE DGCM-RELATED"/>
    <property type="match status" value="1"/>
</dbReference>
<dbReference type="OrthoDB" id="9812260at2"/>
<dbReference type="CDD" id="cd06225">
    <property type="entry name" value="HAMP"/>
    <property type="match status" value="1"/>
</dbReference>
<evidence type="ECO:0000256" key="3">
    <source>
        <dbReference type="SAM" id="Phobius"/>
    </source>
</evidence>
<dbReference type="AlphaFoldDB" id="A0A1M7TV89"/>
<sequence length="564" mass="60587">MSGFDIKRKSAGLDKLFGIRARLALLALILVAPLMLERARSLEETRNKQIAHAYSEFTRLAQQSADSQREAVASVETVLKSAAHIQAATSAFEPNCNTLTASLPVRLPWIRSLSIVGNDGRIKCATLDTLLNLDLNDRDYFKRARLARDLVFSDFLHSKYDNEPIVMAAYPVAAVTPESDLLVVAAINLDWMSKIMNDLSGRRGILAILVDSTGTVLAAPADMTRMVGRSLTGVPALAGAVTRAINSDQETGLFSFPSTDGVKRTLSFSRIPGTESRLLLIVDEAKVAAGINREIRNAYLLLCLVCAFVLVGALVAAEKLIIQPIHKLVTIARRFGEGDLSARAADSRLPAEFAPLARAFDAMASQLSERERDLIASNDRLTVIASIDMLSGLANRRGFQSRLDFEWMKAQQCGGELSLLMIDVDHFKLFNDTYGHPEGDACLSRIGEALAGIAAATSGFAARYGGEEFSLLLPNTTTGRALEIGEMARVTVQELAIPHVTSSHMAVTVSVGVAGVKPCEALNPSDLLEAADASLYVAKRNGRNAVAEHGLGRTAENGAVALAS</sequence>
<dbReference type="GO" id="GO:0005886">
    <property type="term" value="C:plasma membrane"/>
    <property type="evidence" value="ECO:0007669"/>
    <property type="project" value="TreeGrafter"/>
</dbReference>
<keyword evidence="3" id="KW-0812">Transmembrane</keyword>
<evidence type="ECO:0000313" key="6">
    <source>
        <dbReference type="EMBL" id="SHN74636.1"/>
    </source>
</evidence>
<dbReference type="NCBIfam" id="TIGR00254">
    <property type="entry name" value="GGDEF"/>
    <property type="match status" value="1"/>
</dbReference>
<dbReference type="RefSeq" id="WP_072818370.1">
    <property type="nucleotide sequence ID" value="NZ_LT670849.1"/>
</dbReference>
<dbReference type="InterPro" id="IPR043128">
    <property type="entry name" value="Rev_trsase/Diguanyl_cyclase"/>
</dbReference>
<dbReference type="PANTHER" id="PTHR45138">
    <property type="entry name" value="REGULATORY COMPONENTS OF SENSORY TRANSDUCTION SYSTEM"/>
    <property type="match status" value="1"/>
</dbReference>
<dbReference type="Gene3D" id="3.30.450.20">
    <property type="entry name" value="PAS domain"/>
    <property type="match status" value="2"/>
</dbReference>